<dbReference type="GO" id="GO:0005886">
    <property type="term" value="C:plasma membrane"/>
    <property type="evidence" value="ECO:0007669"/>
    <property type="project" value="UniProtKB-SubCell"/>
</dbReference>
<feature type="transmembrane region" description="Helical" evidence="8">
    <location>
        <begin position="100"/>
        <end position="122"/>
    </location>
</feature>
<evidence type="ECO:0000256" key="2">
    <source>
        <dbReference type="ARBA" id="ARBA00005887"/>
    </source>
</evidence>
<keyword evidence="5 8" id="KW-1133">Transmembrane helix</keyword>
<organism evidence="10 11">
    <name type="scientific">Triparma laevis f. inornata</name>
    <dbReference type="NCBI Taxonomy" id="1714386"/>
    <lineage>
        <taxon>Eukaryota</taxon>
        <taxon>Sar</taxon>
        <taxon>Stramenopiles</taxon>
        <taxon>Ochrophyta</taxon>
        <taxon>Bolidophyceae</taxon>
        <taxon>Parmales</taxon>
        <taxon>Triparmaceae</taxon>
        <taxon>Triparma</taxon>
    </lineage>
</organism>
<dbReference type="InterPro" id="IPR018047">
    <property type="entry name" value="Ammonium_transpt_CS"/>
</dbReference>
<feature type="transmembrane region" description="Helical" evidence="8">
    <location>
        <begin position="142"/>
        <end position="166"/>
    </location>
</feature>
<comment type="caution">
    <text evidence="8">Lacks conserved residue(s) required for the propagation of feature annotation.</text>
</comment>
<accession>A0A9W7BQI1</accession>
<feature type="transmembrane region" description="Helical" evidence="8">
    <location>
        <begin position="226"/>
        <end position="247"/>
    </location>
</feature>
<comment type="caution">
    <text evidence="10">The sequence shown here is derived from an EMBL/GenBank/DDBJ whole genome shotgun (WGS) entry which is preliminary data.</text>
</comment>
<keyword evidence="7 8" id="KW-0924">Ammonia transport</keyword>
<dbReference type="SUPFAM" id="SSF111352">
    <property type="entry name" value="Ammonium transporter"/>
    <property type="match status" value="1"/>
</dbReference>
<dbReference type="InterPro" id="IPR029020">
    <property type="entry name" value="Ammonium/urea_transptr"/>
</dbReference>
<dbReference type="Gene3D" id="1.10.3430.10">
    <property type="entry name" value="Ammonium transporter AmtB like domains"/>
    <property type="match status" value="1"/>
</dbReference>
<dbReference type="PROSITE" id="PS01219">
    <property type="entry name" value="AMMONIUM_TRANSP"/>
    <property type="match status" value="1"/>
</dbReference>
<evidence type="ECO:0000313" key="11">
    <source>
        <dbReference type="Proteomes" id="UP001162640"/>
    </source>
</evidence>
<feature type="transmembrane region" description="Helical" evidence="8">
    <location>
        <begin position="72"/>
        <end position="93"/>
    </location>
</feature>
<feature type="transmembrane region" description="Helical" evidence="8">
    <location>
        <begin position="187"/>
        <end position="206"/>
    </location>
</feature>
<feature type="transmembrane region" description="Helical" evidence="8">
    <location>
        <begin position="316"/>
        <end position="338"/>
    </location>
</feature>
<dbReference type="AlphaFoldDB" id="A0A9W7BQI1"/>
<proteinExistence type="inferred from homology"/>
<feature type="non-terminal residue" evidence="10">
    <location>
        <position position="1"/>
    </location>
</feature>
<evidence type="ECO:0000256" key="8">
    <source>
        <dbReference type="RuleBase" id="RU362002"/>
    </source>
</evidence>
<dbReference type="GO" id="GO:0008519">
    <property type="term" value="F:ammonium channel activity"/>
    <property type="evidence" value="ECO:0007669"/>
    <property type="project" value="InterPro"/>
</dbReference>
<keyword evidence="3 8" id="KW-0813">Transport</keyword>
<sequence length="401" mass="42631">MQAGFAMLCAGSIRSINIKNIMLKNLLDACGGAIGYWSLGYAFAYGSENNSFIGSSNFFLGSVKDYTSGYDLAFFFFQWAFAATAATIVAGTVAERCKMVAYFVYSFALTAFIYPIVTRAVWASQGWLGAFRTNGPSTTAGMIDFAGSGVVHLTGGTTAIVAAVILGPRIGRFKDEHGVKLISPNNMPAHSVILQVLGTFILWFGWYGFNPGSTLIQSTAPSSYVAALAAVNTTLSAASGALASFALRWALSDSGLLDVTALTNGALSGLVAITAGCAVVWPWAAVVIGMFGGFLYIGFSNLLIKLRIDDAVDAIPVHFANGIWGCISVGLFASNTLVKKAYDYPTNSYAGWFYEWSAGCNRCGNGSLLAAQLVGVIFIIGWTVCLMTPLFWTLNQFGLFR</sequence>
<evidence type="ECO:0000256" key="5">
    <source>
        <dbReference type="ARBA" id="ARBA00022989"/>
    </source>
</evidence>
<evidence type="ECO:0000313" key="10">
    <source>
        <dbReference type="EMBL" id="GMH94904.1"/>
    </source>
</evidence>
<comment type="similarity">
    <text evidence="2 8">Belongs to the ammonia transporter channel (TC 1.A.11.2) family.</text>
</comment>
<dbReference type="Proteomes" id="UP001162640">
    <property type="component" value="Unassembled WGS sequence"/>
</dbReference>
<evidence type="ECO:0000256" key="1">
    <source>
        <dbReference type="ARBA" id="ARBA00004141"/>
    </source>
</evidence>
<evidence type="ECO:0000256" key="4">
    <source>
        <dbReference type="ARBA" id="ARBA00022692"/>
    </source>
</evidence>
<reference evidence="11" key="1">
    <citation type="journal article" date="2023" name="Commun. Biol.">
        <title>Genome analysis of Parmales, the sister group of diatoms, reveals the evolutionary specialization of diatoms from phago-mixotrophs to photoautotrophs.</title>
        <authorList>
            <person name="Ban H."/>
            <person name="Sato S."/>
            <person name="Yoshikawa S."/>
            <person name="Yamada K."/>
            <person name="Nakamura Y."/>
            <person name="Ichinomiya M."/>
            <person name="Sato N."/>
            <person name="Blanc-Mathieu R."/>
            <person name="Endo H."/>
            <person name="Kuwata A."/>
            <person name="Ogata H."/>
        </authorList>
    </citation>
    <scope>NUCLEOTIDE SEQUENCE [LARGE SCALE GENOMIC DNA]</scope>
</reference>
<keyword evidence="6 8" id="KW-0472">Membrane</keyword>
<comment type="subcellular location">
    <subcellularLocation>
        <location evidence="8">Cell membrane</location>
        <topology evidence="8">Multi-pass membrane protein</topology>
    </subcellularLocation>
    <subcellularLocation>
        <location evidence="1">Membrane</location>
        <topology evidence="1">Multi-pass membrane protein</topology>
    </subcellularLocation>
</comment>
<dbReference type="InterPro" id="IPR024041">
    <property type="entry name" value="NH4_transpt_AmtB-like_dom"/>
</dbReference>
<keyword evidence="4 8" id="KW-0812">Transmembrane</keyword>
<protein>
    <recommendedName>
        <fullName evidence="8">Ammonium transporter</fullName>
    </recommendedName>
</protein>
<dbReference type="InterPro" id="IPR001905">
    <property type="entry name" value="Ammonium_transpt"/>
</dbReference>
<feature type="domain" description="Ammonium transporter AmtB-like" evidence="9">
    <location>
        <begin position="1"/>
        <end position="399"/>
    </location>
</feature>
<dbReference type="PANTHER" id="PTHR11730:SF6">
    <property type="entry name" value="AMMONIUM TRANSPORTER"/>
    <property type="match status" value="1"/>
</dbReference>
<name>A0A9W7BQI1_9STRA</name>
<dbReference type="PANTHER" id="PTHR11730">
    <property type="entry name" value="AMMONIUM TRANSPORTER"/>
    <property type="match status" value="1"/>
</dbReference>
<evidence type="ECO:0000256" key="6">
    <source>
        <dbReference type="ARBA" id="ARBA00023136"/>
    </source>
</evidence>
<feature type="transmembrane region" description="Helical" evidence="8">
    <location>
        <begin position="369"/>
        <end position="392"/>
    </location>
</feature>
<dbReference type="GO" id="GO:0097272">
    <property type="term" value="P:ammonium homeostasis"/>
    <property type="evidence" value="ECO:0007669"/>
    <property type="project" value="TreeGrafter"/>
</dbReference>
<evidence type="ECO:0000256" key="3">
    <source>
        <dbReference type="ARBA" id="ARBA00022448"/>
    </source>
</evidence>
<dbReference type="Pfam" id="PF00909">
    <property type="entry name" value="Ammonium_transp"/>
    <property type="match status" value="1"/>
</dbReference>
<feature type="transmembrane region" description="Helical" evidence="8">
    <location>
        <begin position="287"/>
        <end position="304"/>
    </location>
</feature>
<feature type="non-terminal residue" evidence="10">
    <location>
        <position position="401"/>
    </location>
</feature>
<evidence type="ECO:0000259" key="9">
    <source>
        <dbReference type="Pfam" id="PF00909"/>
    </source>
</evidence>
<gene>
    <name evidence="10" type="ORF">TL16_g13031</name>
</gene>
<dbReference type="NCBIfam" id="TIGR00836">
    <property type="entry name" value="amt"/>
    <property type="match status" value="1"/>
</dbReference>
<dbReference type="EMBL" id="BLQM01000579">
    <property type="protein sequence ID" value="GMH94904.1"/>
    <property type="molecule type" value="Genomic_DNA"/>
</dbReference>
<evidence type="ECO:0000256" key="7">
    <source>
        <dbReference type="ARBA" id="ARBA00023177"/>
    </source>
</evidence>
<feature type="transmembrane region" description="Helical" evidence="8">
    <location>
        <begin position="259"/>
        <end position="281"/>
    </location>
</feature>